<dbReference type="InterPro" id="IPR001647">
    <property type="entry name" value="HTH_TetR"/>
</dbReference>
<organism evidence="4 5">
    <name type="scientific">Mycolicibacterium iranicum</name>
    <name type="common">Mycobacterium iranicum</name>
    <dbReference type="NCBI Taxonomy" id="912594"/>
    <lineage>
        <taxon>Bacteria</taxon>
        <taxon>Bacillati</taxon>
        <taxon>Actinomycetota</taxon>
        <taxon>Actinomycetes</taxon>
        <taxon>Mycobacteriales</taxon>
        <taxon>Mycobacteriaceae</taxon>
        <taxon>Mycolicibacterium</taxon>
    </lineage>
</organism>
<proteinExistence type="predicted"/>
<dbReference type="PANTHER" id="PTHR30055:SF235">
    <property type="entry name" value="TRANSCRIPTIONAL REGULATORY PROTEIN"/>
    <property type="match status" value="1"/>
</dbReference>
<dbReference type="PANTHER" id="PTHR30055">
    <property type="entry name" value="HTH-TYPE TRANSCRIPTIONAL REGULATOR RUTR"/>
    <property type="match status" value="1"/>
</dbReference>
<protein>
    <submittedName>
        <fullName evidence="4">TetR family transcriptional regulator</fullName>
    </submittedName>
</protein>
<dbReference type="PRINTS" id="PR00455">
    <property type="entry name" value="HTHTETR"/>
</dbReference>
<name>A0A178LYB9_MYCIR</name>
<comment type="caution">
    <text evidence="4">The sequence shown here is derived from an EMBL/GenBank/DDBJ whole genome shotgun (WGS) entry which is preliminary data.</text>
</comment>
<dbReference type="SUPFAM" id="SSF46689">
    <property type="entry name" value="Homeodomain-like"/>
    <property type="match status" value="1"/>
</dbReference>
<accession>A0A178LYB9</accession>
<evidence type="ECO:0000313" key="5">
    <source>
        <dbReference type="Proteomes" id="UP000078396"/>
    </source>
</evidence>
<dbReference type="STRING" id="912594.AWC12_29480"/>
<dbReference type="InterPro" id="IPR009057">
    <property type="entry name" value="Homeodomain-like_sf"/>
</dbReference>
<reference evidence="4 5" key="1">
    <citation type="submission" date="2016-04" db="EMBL/GenBank/DDBJ databases">
        <title>Draft Genome Sequences of Staphylococcus capitis Strain H36, S. capitis Strain H65, S. cohnii Strain H62, S. hominis Strain H69, Mycobacterium iranicum Strain H39, Plantibacter sp. Strain H53, Pseudomonas oryzihabitans Strain H72, and Microbacterium sp. Strain H83, isolated from residential settings.</title>
        <authorList>
            <person name="Lymperopoulou D."/>
            <person name="Adams R.I."/>
            <person name="Lindow S."/>
            <person name="Coil D.A."/>
            <person name="Jospin G."/>
            <person name="Eisen J.A."/>
        </authorList>
    </citation>
    <scope>NUCLEOTIDE SEQUENCE [LARGE SCALE GENOMIC DNA]</scope>
    <source>
        <strain evidence="4 5">H39</strain>
    </source>
</reference>
<evidence type="ECO:0000259" key="3">
    <source>
        <dbReference type="PROSITE" id="PS50977"/>
    </source>
</evidence>
<dbReference type="GO" id="GO:0003700">
    <property type="term" value="F:DNA-binding transcription factor activity"/>
    <property type="evidence" value="ECO:0007669"/>
    <property type="project" value="TreeGrafter"/>
</dbReference>
<dbReference type="Pfam" id="PF00440">
    <property type="entry name" value="TetR_N"/>
    <property type="match status" value="1"/>
</dbReference>
<keyword evidence="1 2" id="KW-0238">DNA-binding</keyword>
<dbReference type="eggNOG" id="COG1309">
    <property type="taxonomic scope" value="Bacteria"/>
</dbReference>
<dbReference type="RefSeq" id="WP_064281827.1">
    <property type="nucleotide sequence ID" value="NZ_LWCS01000021.1"/>
</dbReference>
<dbReference type="InterPro" id="IPR050109">
    <property type="entry name" value="HTH-type_TetR-like_transc_reg"/>
</dbReference>
<dbReference type="EMBL" id="LWCS01000021">
    <property type="protein sequence ID" value="OAN38669.1"/>
    <property type="molecule type" value="Genomic_DNA"/>
</dbReference>
<feature type="domain" description="HTH tetR-type" evidence="3">
    <location>
        <begin position="12"/>
        <end position="72"/>
    </location>
</feature>
<evidence type="ECO:0000313" key="4">
    <source>
        <dbReference type="EMBL" id="OAN38669.1"/>
    </source>
</evidence>
<dbReference type="GO" id="GO:0000976">
    <property type="term" value="F:transcription cis-regulatory region binding"/>
    <property type="evidence" value="ECO:0007669"/>
    <property type="project" value="TreeGrafter"/>
</dbReference>
<sequence>MASPRRIGAPDAKNRVVLLDAAEQLLIEEGYAAVTSRRVADQAGLKPQLVHYYFRTMEDLFLAVFHRRAEEGLAVLATALQSPQPLWALWRFSTAPEATRLTMEFMGLANHRKALRAEIVYYAERFRQEQNRAIGEALKQYGMVSDDVPPVVWTVFATSVSQALVMERALGISTGHAETFAFCEQWIRRLEGDPKPEFAQGWDASSARV</sequence>
<dbReference type="Gene3D" id="1.10.357.10">
    <property type="entry name" value="Tetracycline Repressor, domain 2"/>
    <property type="match status" value="1"/>
</dbReference>
<dbReference type="AlphaFoldDB" id="A0A178LYB9"/>
<dbReference type="Proteomes" id="UP000078396">
    <property type="component" value="Unassembled WGS sequence"/>
</dbReference>
<dbReference type="PROSITE" id="PS50977">
    <property type="entry name" value="HTH_TETR_2"/>
    <property type="match status" value="1"/>
</dbReference>
<feature type="DNA-binding region" description="H-T-H motif" evidence="2">
    <location>
        <begin position="35"/>
        <end position="54"/>
    </location>
</feature>
<evidence type="ECO:0000256" key="2">
    <source>
        <dbReference type="PROSITE-ProRule" id="PRU00335"/>
    </source>
</evidence>
<gene>
    <name evidence="4" type="ORF">A4X20_05030</name>
</gene>
<evidence type="ECO:0000256" key="1">
    <source>
        <dbReference type="ARBA" id="ARBA00023125"/>
    </source>
</evidence>
<dbReference type="OrthoDB" id="3474596at2"/>